<reference evidence="1 2" key="1">
    <citation type="journal article" date="2024" name="Plant Biotechnol. J.">
        <title>Genome and CRISPR/Cas9 system of a widespread forest tree (Populus alba) in the world.</title>
        <authorList>
            <person name="Liu Y.J."/>
            <person name="Jiang P.F."/>
            <person name="Han X.M."/>
            <person name="Li X.Y."/>
            <person name="Wang H.M."/>
            <person name="Wang Y.J."/>
            <person name="Wang X.X."/>
            <person name="Zeng Q.Y."/>
        </authorList>
    </citation>
    <scope>NUCLEOTIDE SEQUENCE [LARGE SCALE GENOMIC DNA]</scope>
    <source>
        <strain evidence="2">cv. PAL-ZL1</strain>
    </source>
</reference>
<gene>
    <name evidence="1" type="ORF">D5086_032353</name>
</gene>
<comment type="caution">
    <text evidence="1">The sequence shown here is derived from an EMBL/GenBank/DDBJ whole genome shotgun (WGS) entry which is preliminary data.</text>
</comment>
<accession>A0ACC4AL37</accession>
<keyword evidence="2" id="KW-1185">Reference proteome</keyword>
<dbReference type="Proteomes" id="UP000309997">
    <property type="component" value="Unassembled WGS sequence"/>
</dbReference>
<organism evidence="1 2">
    <name type="scientific">Populus alba</name>
    <name type="common">White poplar</name>
    <dbReference type="NCBI Taxonomy" id="43335"/>
    <lineage>
        <taxon>Eukaryota</taxon>
        <taxon>Viridiplantae</taxon>
        <taxon>Streptophyta</taxon>
        <taxon>Embryophyta</taxon>
        <taxon>Tracheophyta</taxon>
        <taxon>Spermatophyta</taxon>
        <taxon>Magnoliopsida</taxon>
        <taxon>eudicotyledons</taxon>
        <taxon>Gunneridae</taxon>
        <taxon>Pentapetalae</taxon>
        <taxon>rosids</taxon>
        <taxon>fabids</taxon>
        <taxon>Malpighiales</taxon>
        <taxon>Salicaceae</taxon>
        <taxon>Saliceae</taxon>
        <taxon>Populus</taxon>
    </lineage>
</organism>
<protein>
    <submittedName>
        <fullName evidence="1">Uncharacterized protein</fullName>
    </submittedName>
</protein>
<name>A0ACC4AL37_POPAL</name>
<evidence type="ECO:0000313" key="2">
    <source>
        <dbReference type="Proteomes" id="UP000309997"/>
    </source>
</evidence>
<dbReference type="EMBL" id="RCHU02000018">
    <property type="protein sequence ID" value="KAL3566938.1"/>
    <property type="molecule type" value="Genomic_DNA"/>
</dbReference>
<evidence type="ECO:0000313" key="1">
    <source>
        <dbReference type="EMBL" id="KAL3566938.1"/>
    </source>
</evidence>
<sequence length="103" mass="11013">MTGVYLSNQLRLLLLHLCPLWLRRSARGNVDGAVAVGVVYGMEKRMNEGVAMEWLFGFGFPEKLKEKEKKIGGGGGDGELGAWGCWFGSAVVVVVSSVVVVAG</sequence>
<proteinExistence type="predicted"/>